<keyword evidence="3" id="KW-1185">Reference proteome</keyword>
<feature type="transmembrane region" description="Helical" evidence="1">
    <location>
        <begin position="87"/>
        <end position="106"/>
    </location>
</feature>
<keyword evidence="1" id="KW-1133">Transmembrane helix</keyword>
<proteinExistence type="predicted"/>
<organism evidence="2 3">
    <name type="scientific">Arcanobacterium haemolyticum (strain ATCC 9345 / DSM 20595 / CCM 5947 / CCUG 17215 / LMG 16163 / NBRC 15585 / NCTC 8452 / 11018)</name>
    <dbReference type="NCBI Taxonomy" id="644284"/>
    <lineage>
        <taxon>Bacteria</taxon>
        <taxon>Bacillati</taxon>
        <taxon>Actinomycetota</taxon>
        <taxon>Actinomycetes</taxon>
        <taxon>Actinomycetales</taxon>
        <taxon>Actinomycetaceae</taxon>
        <taxon>Arcanobacterium</taxon>
    </lineage>
</organism>
<keyword evidence="1" id="KW-0472">Membrane</keyword>
<keyword evidence="1" id="KW-0812">Transmembrane</keyword>
<evidence type="ECO:0000313" key="3">
    <source>
        <dbReference type="Proteomes" id="UP000000376"/>
    </source>
</evidence>
<dbReference type="EMBL" id="CP002045">
    <property type="protein sequence ID" value="ADH92483.1"/>
    <property type="molecule type" value="Genomic_DNA"/>
</dbReference>
<dbReference type="AlphaFoldDB" id="D7BNI4"/>
<name>D7BNI4_ARCHD</name>
<evidence type="ECO:0000256" key="1">
    <source>
        <dbReference type="SAM" id="Phobius"/>
    </source>
</evidence>
<accession>D7BNI4</accession>
<evidence type="ECO:0000313" key="2">
    <source>
        <dbReference type="EMBL" id="ADH92483.1"/>
    </source>
</evidence>
<dbReference type="HOGENOM" id="CLU_2033259_0_0_11"/>
<sequence length="121" mass="12974">MGNLSGWDADSEWQEFVRKPRGGAFSGPRDWVAPDDDTVFDSRDLPVSVLQPEAGFPRAAFFLWGVCACAIVVCVLGFFGVVAMPSAVWIVCALVACGCAAGAVVLHAPRERDWDDDGARV</sequence>
<dbReference type="OrthoDB" id="9960210at2"/>
<gene>
    <name evidence="2" type="ordered locus">Arch_0751</name>
</gene>
<dbReference type="STRING" id="644284.Arch_0751"/>
<dbReference type="RefSeq" id="WP_013169981.1">
    <property type="nucleotide sequence ID" value="NC_014218.1"/>
</dbReference>
<reference evidence="2 3" key="1">
    <citation type="journal article" date="2010" name="Stand. Genomic Sci.">
        <title>Complete genome sequence of Arcanobacterium haemolyticum type strain (11018).</title>
        <authorList>
            <person name="Yasawong M."/>
            <person name="Teshima H."/>
            <person name="Lapidus A."/>
            <person name="Nolan M."/>
            <person name="Lucas S."/>
            <person name="Glavina Del Rio T."/>
            <person name="Tice H."/>
            <person name="Cheng J."/>
            <person name="Bruce D."/>
            <person name="Detter C."/>
            <person name="Tapia R."/>
            <person name="Han C."/>
            <person name="Goodwin L."/>
            <person name="Pitluck S."/>
            <person name="Liolios K."/>
            <person name="Ivanova N."/>
            <person name="Mavromatis K."/>
            <person name="Mikhailova N."/>
            <person name="Pati A."/>
            <person name="Chen A."/>
            <person name="Palaniappan K."/>
            <person name="Land M."/>
            <person name="Hauser L."/>
            <person name="Chang Y."/>
            <person name="Jeffries C."/>
            <person name="Rohde M."/>
            <person name="Sikorski J."/>
            <person name="Pukall R."/>
            <person name="Goker M."/>
            <person name="Woyke T."/>
            <person name="Bristow J."/>
            <person name="Eisen J."/>
            <person name="Markowitz V."/>
            <person name="Hugenholtz P."/>
            <person name="Kyrpides N."/>
            <person name="Klenk H."/>
        </authorList>
    </citation>
    <scope>NUCLEOTIDE SEQUENCE [LARGE SCALE GENOMIC DNA]</scope>
    <source>
        <strain evidence="3">ATCC 9345 / DSM 20595 / CCUG 17215 / LMG 16163 / NBRC 15585 / NCTC 8452 / 11018</strain>
    </source>
</reference>
<protein>
    <submittedName>
        <fullName evidence="2">Uncharacterized protein</fullName>
    </submittedName>
</protein>
<feature type="transmembrane region" description="Helical" evidence="1">
    <location>
        <begin position="61"/>
        <end position="81"/>
    </location>
</feature>
<dbReference type="KEGG" id="ahe:Arch_0751"/>
<dbReference type="Proteomes" id="UP000000376">
    <property type="component" value="Chromosome"/>
</dbReference>